<dbReference type="OrthoDB" id="1096121at2"/>
<dbReference type="EMBL" id="JACIES010000006">
    <property type="protein sequence ID" value="MBB4026848.1"/>
    <property type="molecule type" value="Genomic_DNA"/>
</dbReference>
<dbReference type="SUPFAM" id="SSF49785">
    <property type="entry name" value="Galactose-binding domain-like"/>
    <property type="match status" value="1"/>
</dbReference>
<gene>
    <name evidence="1" type="ORF">GGR14_002649</name>
</gene>
<dbReference type="Proteomes" id="UP000546007">
    <property type="component" value="Unassembled WGS sequence"/>
</dbReference>
<dbReference type="AlphaFoldDB" id="A0A7W6HXK5"/>
<proteinExistence type="predicted"/>
<dbReference type="Gene3D" id="2.60.120.260">
    <property type="entry name" value="Galactose-binding domain-like"/>
    <property type="match status" value="1"/>
</dbReference>
<keyword evidence="2" id="KW-1185">Reference proteome</keyword>
<evidence type="ECO:0000313" key="1">
    <source>
        <dbReference type="EMBL" id="MBB4026848.1"/>
    </source>
</evidence>
<sequence>MKKKLYYIVWLFAVLFIVGCEDLEDTYDEYAGNGRIHYVGKCSNLEVLPGWKRLKVKWKGNLDANIDHVKVTWKAESDSESHVLFLRPKDVVENNNLVDSCYLENLANAVYTVTVSNISVDSTESIVESAYARPYTESHEDLQTFTRGIINFYPLNGRLAVILDDVNENISEMNLVYWGSDGEQHTWNIKEHMGLRLSLFGEIDFGRDYYFLIPGEGEPGIDFSKEIKIQRKGKLPNCIDEINFEDATLLKDEQVWSAGFSQLLLKQYGGVTDEIINSVETIELDYDMASFQDLLYFPNLKKVILGKNRYMIDGYTSMNVSTTDVYKGLLTLQFLKDSREGFTVERYNNHYFGNDFESVSITTMEFMGKIKPGLLSEMKNTNTLPKVVPLDTTGWEVTCTDTVYNGYKTNGAANLLIDDPKFYFEPGLTSSVKVFEVKFDMKKPMVVKGFKIVQPTQGTQTDIKYLLPSLKIEVSKDGYEWENATYENGGINIGNTPGETTFIYVPEVLQKSVQYVRLTIVNQYVNATSDGSPLFSLRLGAFIPF</sequence>
<evidence type="ECO:0000313" key="2">
    <source>
        <dbReference type="Proteomes" id="UP000546007"/>
    </source>
</evidence>
<protein>
    <recommendedName>
        <fullName evidence="3">F5/8 type C domain-containing protein</fullName>
    </recommendedName>
</protein>
<dbReference type="Pfam" id="PF16389">
    <property type="entry name" value="DUF4998"/>
    <property type="match status" value="1"/>
</dbReference>
<organism evidence="1 2">
    <name type="scientific">Butyricimonas faecihominis</name>
    <dbReference type="NCBI Taxonomy" id="1472416"/>
    <lineage>
        <taxon>Bacteria</taxon>
        <taxon>Pseudomonadati</taxon>
        <taxon>Bacteroidota</taxon>
        <taxon>Bacteroidia</taxon>
        <taxon>Bacteroidales</taxon>
        <taxon>Odoribacteraceae</taxon>
        <taxon>Butyricimonas</taxon>
    </lineage>
</organism>
<accession>A0A7W6HXK5</accession>
<dbReference type="GeneID" id="93102682"/>
<reference evidence="1 2" key="1">
    <citation type="submission" date="2020-08" db="EMBL/GenBank/DDBJ databases">
        <title>Genomic Encyclopedia of Type Strains, Phase IV (KMG-IV): sequencing the most valuable type-strain genomes for metagenomic binning, comparative biology and taxonomic classification.</title>
        <authorList>
            <person name="Goeker M."/>
        </authorList>
    </citation>
    <scope>NUCLEOTIDE SEQUENCE [LARGE SCALE GENOMIC DNA]</scope>
    <source>
        <strain evidence="1 2">DSM 105721</strain>
    </source>
</reference>
<name>A0A7W6HXK5_9BACT</name>
<dbReference type="PROSITE" id="PS51257">
    <property type="entry name" value="PROKAR_LIPOPROTEIN"/>
    <property type="match status" value="1"/>
</dbReference>
<evidence type="ECO:0008006" key="3">
    <source>
        <dbReference type="Google" id="ProtNLM"/>
    </source>
</evidence>
<dbReference type="RefSeq" id="WP_124316041.1">
    <property type="nucleotide sequence ID" value="NZ_AP028155.1"/>
</dbReference>
<comment type="caution">
    <text evidence="1">The sequence shown here is derived from an EMBL/GenBank/DDBJ whole genome shotgun (WGS) entry which is preliminary data.</text>
</comment>
<dbReference type="InterPro" id="IPR008979">
    <property type="entry name" value="Galactose-bd-like_sf"/>
</dbReference>